<dbReference type="KEGG" id="vg:55609477"/>
<proteinExistence type="predicted"/>
<sequence>MYVPIRNWHNRKKMLSNDGYVLVWAPEHPKHFNGGWYYEHRMVFEARLKRILKHTETVHHIGVKTDNTWKNLFLCTWDEHNRLNRSEHCALTRR</sequence>
<dbReference type="SUPFAM" id="SSF54060">
    <property type="entry name" value="His-Me finger endonucleases"/>
    <property type="match status" value="1"/>
</dbReference>
<dbReference type="Proteomes" id="UP000260216">
    <property type="component" value="Segment"/>
</dbReference>
<dbReference type="RefSeq" id="YP_009839757.1">
    <property type="nucleotide sequence ID" value="NC_048722.1"/>
</dbReference>
<keyword evidence="1" id="KW-0255">Endonuclease</keyword>
<dbReference type="EMBL" id="MH576968">
    <property type="protein sequence ID" value="AXH67260.1"/>
    <property type="molecule type" value="Genomic_DNA"/>
</dbReference>
<reference evidence="1 2" key="1">
    <citation type="submission" date="2018-07" db="EMBL/GenBank/DDBJ databases">
        <authorList>
            <person name="Wofford K.M."/>
            <person name="Typhair T.J."/>
            <person name="Gonzales M.A."/>
            <person name="Castillo J.C."/>
            <person name="Smith B.R."/>
            <person name="Klug H.M."/>
            <person name="Hughes L.E."/>
            <person name="Garlena R.A."/>
            <person name="Russell D.A."/>
            <person name="Pope W.H."/>
            <person name="Jacobs-Sera D."/>
            <person name="Hatfull G.F."/>
        </authorList>
    </citation>
    <scope>NUCLEOTIDE SEQUENCE [LARGE SCALE GENOMIC DNA]</scope>
</reference>
<dbReference type="Gene3D" id="3.90.75.20">
    <property type="match status" value="1"/>
</dbReference>
<keyword evidence="1" id="KW-0378">Hydrolase</keyword>
<organism evidence="1 2">
    <name type="scientific">Streptomyces phage Wofford</name>
    <dbReference type="NCBI Taxonomy" id="2283267"/>
    <lineage>
        <taxon>Viruses</taxon>
        <taxon>Duplodnaviria</taxon>
        <taxon>Heunggongvirae</taxon>
        <taxon>Uroviricota</taxon>
        <taxon>Caudoviricetes</taxon>
        <taxon>Stanwilliamsviridae</taxon>
        <taxon>Boydwoodruffvirinae</taxon>
        <taxon>Karimacvirus</taxon>
        <taxon>Karimacvirus wofford</taxon>
        <taxon>Streptomyces virus Wofford</taxon>
    </lineage>
</organism>
<accession>A0A345M9T9</accession>
<name>A0A345M9T9_9CAUD</name>
<evidence type="ECO:0000313" key="1">
    <source>
        <dbReference type="EMBL" id="AXH67260.1"/>
    </source>
</evidence>
<dbReference type="InterPro" id="IPR044925">
    <property type="entry name" value="His-Me_finger_sf"/>
</dbReference>
<evidence type="ECO:0000313" key="2">
    <source>
        <dbReference type="Proteomes" id="UP000260216"/>
    </source>
</evidence>
<keyword evidence="1" id="KW-0540">Nuclease</keyword>
<dbReference type="GeneID" id="55609477"/>
<gene>
    <name evidence="1" type="primary">69</name>
    <name evidence="1" type="ORF">SEA_WOFFORD_69</name>
</gene>
<keyword evidence="2" id="KW-1185">Reference proteome</keyword>
<dbReference type="GO" id="GO:0004519">
    <property type="term" value="F:endonuclease activity"/>
    <property type="evidence" value="ECO:0007669"/>
    <property type="project" value="UniProtKB-KW"/>
</dbReference>
<protein>
    <submittedName>
        <fullName evidence="1">HNH endonuclease</fullName>
    </submittedName>
</protein>